<gene>
    <name evidence="1" type="ORF">E3N88_36862</name>
</gene>
<dbReference type="PANTHER" id="PTHR33064">
    <property type="entry name" value="POL PROTEIN"/>
    <property type="match status" value="1"/>
</dbReference>
<dbReference type="OrthoDB" id="1914518at2759"/>
<dbReference type="Gene3D" id="3.30.70.270">
    <property type="match status" value="1"/>
</dbReference>
<sequence>MDLLMQPKVEGWKDPSSIHWKEGLVLSKTKMKIAVKKIDFLGATIGDRKIKLQSHIIKKIADFRDEDLMTLKGLRSWLGILNYARSYIPNLGRIVGPLYAKTGPNRDKRMKKEHWDLIRKINEEIERLPEMEIPPT</sequence>
<dbReference type="InterPro" id="IPR051320">
    <property type="entry name" value="Viral_Replic_Matur_Polypro"/>
</dbReference>
<name>A0A5N6M5E6_9ASTR</name>
<evidence type="ECO:0008006" key="3">
    <source>
        <dbReference type="Google" id="ProtNLM"/>
    </source>
</evidence>
<accession>A0A5N6M5E6</accession>
<keyword evidence="2" id="KW-1185">Reference proteome</keyword>
<proteinExistence type="predicted"/>
<dbReference type="Proteomes" id="UP000326396">
    <property type="component" value="Linkage Group LG7"/>
</dbReference>
<evidence type="ECO:0000313" key="2">
    <source>
        <dbReference type="Proteomes" id="UP000326396"/>
    </source>
</evidence>
<evidence type="ECO:0000313" key="1">
    <source>
        <dbReference type="EMBL" id="KAD3068982.1"/>
    </source>
</evidence>
<dbReference type="InterPro" id="IPR043128">
    <property type="entry name" value="Rev_trsase/Diguanyl_cyclase"/>
</dbReference>
<dbReference type="EMBL" id="SZYD01000017">
    <property type="protein sequence ID" value="KAD3068982.1"/>
    <property type="molecule type" value="Genomic_DNA"/>
</dbReference>
<dbReference type="InterPro" id="IPR043502">
    <property type="entry name" value="DNA/RNA_pol_sf"/>
</dbReference>
<dbReference type="AlphaFoldDB" id="A0A5N6M5E6"/>
<organism evidence="1 2">
    <name type="scientific">Mikania micrantha</name>
    <name type="common">bitter vine</name>
    <dbReference type="NCBI Taxonomy" id="192012"/>
    <lineage>
        <taxon>Eukaryota</taxon>
        <taxon>Viridiplantae</taxon>
        <taxon>Streptophyta</taxon>
        <taxon>Embryophyta</taxon>
        <taxon>Tracheophyta</taxon>
        <taxon>Spermatophyta</taxon>
        <taxon>Magnoliopsida</taxon>
        <taxon>eudicotyledons</taxon>
        <taxon>Gunneridae</taxon>
        <taxon>Pentapetalae</taxon>
        <taxon>asterids</taxon>
        <taxon>campanulids</taxon>
        <taxon>Asterales</taxon>
        <taxon>Asteraceae</taxon>
        <taxon>Asteroideae</taxon>
        <taxon>Heliantheae alliance</taxon>
        <taxon>Eupatorieae</taxon>
        <taxon>Mikania</taxon>
    </lineage>
</organism>
<dbReference type="SUPFAM" id="SSF56672">
    <property type="entry name" value="DNA/RNA polymerases"/>
    <property type="match status" value="1"/>
</dbReference>
<protein>
    <recommendedName>
        <fullName evidence="3">Reverse transcriptase domain-containing protein</fullName>
    </recommendedName>
</protein>
<dbReference type="PANTHER" id="PTHR33064:SF37">
    <property type="entry name" value="RIBONUCLEASE H"/>
    <property type="match status" value="1"/>
</dbReference>
<reference evidence="1 2" key="1">
    <citation type="submission" date="2019-05" db="EMBL/GenBank/DDBJ databases">
        <title>Mikania micrantha, genome provides insights into the molecular mechanism of rapid growth.</title>
        <authorList>
            <person name="Liu B."/>
        </authorList>
    </citation>
    <scope>NUCLEOTIDE SEQUENCE [LARGE SCALE GENOMIC DNA]</scope>
    <source>
        <strain evidence="1">NLD-2019</strain>
        <tissue evidence="1">Leaf</tissue>
    </source>
</reference>
<comment type="caution">
    <text evidence="1">The sequence shown here is derived from an EMBL/GenBank/DDBJ whole genome shotgun (WGS) entry which is preliminary data.</text>
</comment>